<dbReference type="Pfam" id="PF07332">
    <property type="entry name" value="Phage_holin_3_6"/>
    <property type="match status" value="1"/>
</dbReference>
<protein>
    <recommendedName>
        <fullName evidence="3">Integral membrane protein</fullName>
    </recommendedName>
</protein>
<sequence length="142" mass="15353">MSTGHPQGQRLVTEPKQAEQSLGSLVAEMTGEMSSLVRKEIELAKVEVKEEVNKAGRPAGMFGAGAITAYLALLFSSLALAWLLDEVMHVALAFFLVAVLHGALAAVLLTRARSEIKKVDPVPRQTVETIKEDVEWAKAQKS</sequence>
<evidence type="ECO:0000256" key="1">
    <source>
        <dbReference type="SAM" id="Phobius"/>
    </source>
</evidence>
<evidence type="ECO:0000313" key="2">
    <source>
        <dbReference type="EMBL" id="CAA9243410.1"/>
    </source>
</evidence>
<keyword evidence="1" id="KW-0472">Membrane</keyword>
<keyword evidence="1" id="KW-0812">Transmembrane</keyword>
<dbReference type="AlphaFoldDB" id="A0A6J4I8N1"/>
<dbReference type="InterPro" id="IPR009937">
    <property type="entry name" value="Phage_holin_3_6"/>
</dbReference>
<accession>A0A6J4I8N1</accession>
<reference evidence="2" key="1">
    <citation type="submission" date="2020-02" db="EMBL/GenBank/DDBJ databases">
        <authorList>
            <person name="Meier V. D."/>
        </authorList>
    </citation>
    <scope>NUCLEOTIDE SEQUENCE</scope>
    <source>
        <strain evidence="2">AVDCRST_MAG76</strain>
    </source>
</reference>
<organism evidence="2">
    <name type="scientific">uncultured Acidimicrobiales bacterium</name>
    <dbReference type="NCBI Taxonomy" id="310071"/>
    <lineage>
        <taxon>Bacteria</taxon>
        <taxon>Bacillati</taxon>
        <taxon>Actinomycetota</taxon>
        <taxon>Acidimicrobiia</taxon>
        <taxon>Acidimicrobiales</taxon>
        <taxon>environmental samples</taxon>
    </lineage>
</organism>
<evidence type="ECO:0008006" key="3">
    <source>
        <dbReference type="Google" id="ProtNLM"/>
    </source>
</evidence>
<proteinExistence type="predicted"/>
<gene>
    <name evidence="2" type="ORF">AVDCRST_MAG76-1895</name>
</gene>
<name>A0A6J4I8N1_9ACTN</name>
<feature type="transmembrane region" description="Helical" evidence="1">
    <location>
        <begin position="59"/>
        <end position="84"/>
    </location>
</feature>
<feature type="transmembrane region" description="Helical" evidence="1">
    <location>
        <begin position="90"/>
        <end position="109"/>
    </location>
</feature>
<dbReference type="EMBL" id="CADCSZ010000115">
    <property type="protein sequence ID" value="CAA9243410.1"/>
    <property type="molecule type" value="Genomic_DNA"/>
</dbReference>
<keyword evidence="1" id="KW-1133">Transmembrane helix</keyword>